<gene>
    <name evidence="2" type="primary">pacB</name>
    <name evidence="2" type="ORF">BN8_04855</name>
</gene>
<feature type="domain" description="BLUF" evidence="1">
    <location>
        <begin position="93"/>
        <end position="184"/>
    </location>
</feature>
<dbReference type="EMBL" id="CAIT01000009">
    <property type="protein sequence ID" value="CCH55586.1"/>
    <property type="molecule type" value="Genomic_DNA"/>
</dbReference>
<dbReference type="Proteomes" id="UP000009309">
    <property type="component" value="Unassembled WGS sequence"/>
</dbReference>
<evidence type="ECO:0000259" key="1">
    <source>
        <dbReference type="PROSITE" id="PS50925"/>
    </source>
</evidence>
<dbReference type="Gene3D" id="3.30.70.100">
    <property type="match status" value="1"/>
</dbReference>
<dbReference type="OrthoDB" id="1122028at2"/>
<dbReference type="STRING" id="1185876.BN8_04855"/>
<dbReference type="PROSITE" id="PS50925">
    <property type="entry name" value="BLUF"/>
    <property type="match status" value="1"/>
</dbReference>
<dbReference type="GO" id="GO:0009882">
    <property type="term" value="F:blue light photoreceptor activity"/>
    <property type="evidence" value="ECO:0007669"/>
    <property type="project" value="InterPro"/>
</dbReference>
<accession>I2GNV8</accession>
<dbReference type="InterPro" id="IPR007024">
    <property type="entry name" value="BLUF_domain"/>
</dbReference>
<protein>
    <submittedName>
        <fullName evidence="2">Photoactivated adenylate cyclase subunit beta</fullName>
    </submittedName>
</protein>
<name>I2GNV8_9BACT</name>
<dbReference type="RefSeq" id="WP_009284154.1">
    <property type="nucleotide sequence ID" value="NZ_CAIT01000009.1"/>
</dbReference>
<evidence type="ECO:0000313" key="3">
    <source>
        <dbReference type="Proteomes" id="UP000009309"/>
    </source>
</evidence>
<sequence length="229" mass="25597">MILRFSAIDQQGEIRNFSFQVEKLEAAFAFLTYVVEQGHSLQRASILDGTSLTRLPIEAFDGRPFSDVLDQLEASWQHVLNQPSDQSTPLSNDHCIVYFSTAVRPFNQADLMALLAKSRQRNAQVNITGVLLYVHGSIIQVLEGEQAVLTALFDRIKQDTRHTQVKEVFNRPVPQRLFSNWSMGFETLTALQLTQIETTIGLESNPAITSPPLLATISAICKNNPTEPL</sequence>
<proteinExistence type="predicted"/>
<dbReference type="AlphaFoldDB" id="I2GNV8"/>
<organism evidence="2 3">
    <name type="scientific">Fibrisoma limi BUZ 3</name>
    <dbReference type="NCBI Taxonomy" id="1185876"/>
    <lineage>
        <taxon>Bacteria</taxon>
        <taxon>Pseudomonadati</taxon>
        <taxon>Bacteroidota</taxon>
        <taxon>Cytophagia</taxon>
        <taxon>Cytophagales</taxon>
        <taxon>Spirosomataceae</taxon>
        <taxon>Fibrisoma</taxon>
    </lineage>
</organism>
<keyword evidence="3" id="KW-1185">Reference proteome</keyword>
<dbReference type="GO" id="GO:0071949">
    <property type="term" value="F:FAD binding"/>
    <property type="evidence" value="ECO:0007669"/>
    <property type="project" value="InterPro"/>
</dbReference>
<evidence type="ECO:0000313" key="2">
    <source>
        <dbReference type="EMBL" id="CCH55586.1"/>
    </source>
</evidence>
<dbReference type="eggNOG" id="COG3431">
    <property type="taxonomic scope" value="Bacteria"/>
</dbReference>
<dbReference type="InterPro" id="IPR036046">
    <property type="entry name" value="Acylphosphatase-like_dom_sf"/>
</dbReference>
<dbReference type="SMART" id="SM01034">
    <property type="entry name" value="BLUF"/>
    <property type="match status" value="1"/>
</dbReference>
<reference evidence="2 3" key="1">
    <citation type="journal article" date="2012" name="J. Bacteriol.">
        <title>Genome Sequence of the Filamentous Bacterium Fibrisoma limi BUZ 3T.</title>
        <authorList>
            <person name="Filippini M."/>
            <person name="Qi W."/>
            <person name="Jaenicke S."/>
            <person name="Goesmann A."/>
            <person name="Smits T.H."/>
            <person name="Bagheri H.C."/>
        </authorList>
    </citation>
    <scope>NUCLEOTIDE SEQUENCE [LARGE SCALE GENOMIC DNA]</scope>
    <source>
        <strain evidence="3">BUZ 3T</strain>
    </source>
</reference>
<dbReference type="Pfam" id="PF04940">
    <property type="entry name" value="BLUF"/>
    <property type="match status" value="1"/>
</dbReference>
<comment type="caution">
    <text evidence="2">The sequence shown here is derived from an EMBL/GenBank/DDBJ whole genome shotgun (WGS) entry which is preliminary data.</text>
</comment>
<dbReference type="SUPFAM" id="SSF54975">
    <property type="entry name" value="Acylphosphatase/BLUF domain-like"/>
    <property type="match status" value="1"/>
</dbReference>